<dbReference type="GO" id="GO:0006487">
    <property type="term" value="P:protein N-linked glycosylation"/>
    <property type="evidence" value="ECO:0007669"/>
    <property type="project" value="UniProtKB-UniRule"/>
</dbReference>
<proteinExistence type="inferred from homology"/>
<accession>A0A1E3NLR8</accession>
<dbReference type="Proteomes" id="UP000094455">
    <property type="component" value="Unassembled WGS sequence"/>
</dbReference>
<dbReference type="SMART" id="SM00014">
    <property type="entry name" value="acidPPc"/>
    <property type="match status" value="1"/>
</dbReference>
<keyword evidence="5 6" id="KW-0472">Membrane</keyword>
<evidence type="ECO:0000256" key="5">
    <source>
        <dbReference type="ARBA" id="ARBA00023136"/>
    </source>
</evidence>
<dbReference type="Pfam" id="PF01569">
    <property type="entry name" value="PAP2"/>
    <property type="match status" value="1"/>
</dbReference>
<comment type="subcellular location">
    <subcellularLocation>
        <location evidence="6">Endoplasmic reticulum membrane</location>
        <topology evidence="6">Multi-pass membrane protein</topology>
    </subcellularLocation>
    <subcellularLocation>
        <location evidence="1">Membrane</location>
        <topology evidence="1">Multi-pass membrane protein</topology>
    </subcellularLocation>
</comment>
<dbReference type="EMBL" id="KV454002">
    <property type="protein sequence ID" value="ODQ47092.1"/>
    <property type="molecule type" value="Genomic_DNA"/>
</dbReference>
<dbReference type="GO" id="GO:0005789">
    <property type="term" value="C:endoplasmic reticulum membrane"/>
    <property type="evidence" value="ECO:0007669"/>
    <property type="project" value="UniProtKB-SubCell"/>
</dbReference>
<comment type="function">
    <text evidence="6">Required for efficient N-glycosylation. Necessary for maintaining optimal levels of dolichol-linked oligosaccharides. Hydrolyzes dolichyl pyrophosphate at a very high rate and dolichyl monophosphate at a much lower rate. Does not act on phosphatidate.</text>
</comment>
<evidence type="ECO:0000259" key="7">
    <source>
        <dbReference type="SMART" id="SM00014"/>
    </source>
</evidence>
<dbReference type="Gene3D" id="1.20.144.10">
    <property type="entry name" value="Phosphatidic acid phosphatase type 2/haloperoxidase"/>
    <property type="match status" value="1"/>
</dbReference>
<feature type="domain" description="Phosphatidic acid phosphatase type 2/haloperoxidase" evidence="7">
    <location>
        <begin position="55"/>
        <end position="174"/>
    </location>
</feature>
<evidence type="ECO:0000256" key="2">
    <source>
        <dbReference type="ARBA" id="ARBA00022692"/>
    </source>
</evidence>
<evidence type="ECO:0000313" key="9">
    <source>
        <dbReference type="Proteomes" id="UP000094455"/>
    </source>
</evidence>
<keyword evidence="2 6" id="KW-0812">Transmembrane</keyword>
<feature type="transmembrane region" description="Helical" evidence="6">
    <location>
        <begin position="29"/>
        <end position="49"/>
    </location>
</feature>
<dbReference type="InterPro" id="IPR039667">
    <property type="entry name" value="Dolichyldiphosphatase_PAP2"/>
</dbReference>
<evidence type="ECO:0000256" key="1">
    <source>
        <dbReference type="ARBA" id="ARBA00004141"/>
    </source>
</evidence>
<name>A0A1E3NLR8_9ASCO</name>
<dbReference type="GO" id="GO:0008610">
    <property type="term" value="P:lipid biosynthetic process"/>
    <property type="evidence" value="ECO:0007669"/>
    <property type="project" value="EnsemblFungi"/>
</dbReference>
<keyword evidence="4 6" id="KW-1133">Transmembrane helix</keyword>
<gene>
    <name evidence="8" type="ORF">PICMEDRAFT_32347</name>
</gene>
<protein>
    <recommendedName>
        <fullName evidence="6">Dolichyldiphosphatase</fullName>
        <ecNumber evidence="6">3.6.1.43</ecNumber>
    </recommendedName>
</protein>
<comment type="pathway">
    <text evidence="6">Protein modification; protein glycosylation.</text>
</comment>
<dbReference type="UniPathway" id="UPA00378"/>
<dbReference type="AlphaFoldDB" id="A0A1E3NLR8"/>
<evidence type="ECO:0000313" key="8">
    <source>
        <dbReference type="EMBL" id="ODQ47092.1"/>
    </source>
</evidence>
<dbReference type="RefSeq" id="XP_019018205.1">
    <property type="nucleotide sequence ID" value="XM_019162759.1"/>
</dbReference>
<evidence type="ECO:0000256" key="3">
    <source>
        <dbReference type="ARBA" id="ARBA00022801"/>
    </source>
</evidence>
<dbReference type="SUPFAM" id="SSF48317">
    <property type="entry name" value="Acid phosphatase/Vanadium-dependent haloperoxidase"/>
    <property type="match status" value="1"/>
</dbReference>
<dbReference type="CDD" id="cd03382">
    <property type="entry name" value="PAP2_dolichyldiphosphatase"/>
    <property type="match status" value="1"/>
</dbReference>
<dbReference type="STRING" id="763406.A0A1E3NLR8"/>
<comment type="similarity">
    <text evidence="6">Belongs to the dolichyldiphosphatase family.</text>
</comment>
<dbReference type="InterPro" id="IPR000326">
    <property type="entry name" value="PAP2/HPO"/>
</dbReference>
<keyword evidence="6" id="KW-0256">Endoplasmic reticulum</keyword>
<organism evidence="8 9">
    <name type="scientific">Pichia membranifaciens NRRL Y-2026</name>
    <dbReference type="NCBI Taxonomy" id="763406"/>
    <lineage>
        <taxon>Eukaryota</taxon>
        <taxon>Fungi</taxon>
        <taxon>Dikarya</taxon>
        <taxon>Ascomycota</taxon>
        <taxon>Saccharomycotina</taxon>
        <taxon>Pichiomycetes</taxon>
        <taxon>Pichiales</taxon>
        <taxon>Pichiaceae</taxon>
        <taxon>Pichia</taxon>
    </lineage>
</organism>
<dbReference type="InterPro" id="IPR036938">
    <property type="entry name" value="PAP2/HPO_sf"/>
</dbReference>
<evidence type="ECO:0000256" key="6">
    <source>
        <dbReference type="RuleBase" id="RU367078"/>
    </source>
</evidence>
<comment type="catalytic activity">
    <reaction evidence="6">
        <text>a di-trans,poly-cis-dolichyl diphosphate + H2O = a di-trans,poly-cis-dolichyl phosphate + phosphate + H(+)</text>
        <dbReference type="Rhea" id="RHEA:14385"/>
        <dbReference type="Rhea" id="RHEA-COMP:19498"/>
        <dbReference type="Rhea" id="RHEA-COMP:19506"/>
        <dbReference type="ChEBI" id="CHEBI:15377"/>
        <dbReference type="ChEBI" id="CHEBI:15378"/>
        <dbReference type="ChEBI" id="CHEBI:43474"/>
        <dbReference type="ChEBI" id="CHEBI:57497"/>
        <dbReference type="ChEBI" id="CHEBI:57683"/>
        <dbReference type="EC" id="3.6.1.43"/>
    </reaction>
</comment>
<sequence length="234" mass="26795">MYGPVNSTLVPFDHTYILYSPDHVLSLPLAASSLLPILILVFLFSWHIVTREIEPCLFAAGHVCNDVISGIFKNVVKYPRPQNGQIFKQDGGLVWGMPSSHSQFMSFWATYVLLMYVQNWPYYKLNKCQKVMSTAGVISCVSVVVGSRIIFEYHNWNQIIVGLVFGSMLASAYYVFISLLREYGVLDRVLQLEIFRWWGMKDGFGRGMFKTLAEERAEWEKETYAYTETSIGKP</sequence>
<dbReference type="EC" id="3.6.1.43" evidence="6"/>
<keyword evidence="9" id="KW-1185">Reference proteome</keyword>
<reference evidence="8 9" key="1">
    <citation type="journal article" date="2016" name="Proc. Natl. Acad. Sci. U.S.A.">
        <title>Comparative genomics of biotechnologically important yeasts.</title>
        <authorList>
            <person name="Riley R."/>
            <person name="Haridas S."/>
            <person name="Wolfe K.H."/>
            <person name="Lopes M.R."/>
            <person name="Hittinger C.T."/>
            <person name="Goeker M."/>
            <person name="Salamov A.A."/>
            <person name="Wisecaver J.H."/>
            <person name="Long T.M."/>
            <person name="Calvey C.H."/>
            <person name="Aerts A.L."/>
            <person name="Barry K.W."/>
            <person name="Choi C."/>
            <person name="Clum A."/>
            <person name="Coughlan A.Y."/>
            <person name="Deshpande S."/>
            <person name="Douglass A.P."/>
            <person name="Hanson S.J."/>
            <person name="Klenk H.-P."/>
            <person name="LaButti K.M."/>
            <person name="Lapidus A."/>
            <person name="Lindquist E.A."/>
            <person name="Lipzen A.M."/>
            <person name="Meier-Kolthoff J.P."/>
            <person name="Ohm R.A."/>
            <person name="Otillar R.P."/>
            <person name="Pangilinan J.L."/>
            <person name="Peng Y."/>
            <person name="Rokas A."/>
            <person name="Rosa C.A."/>
            <person name="Scheuner C."/>
            <person name="Sibirny A.A."/>
            <person name="Slot J.C."/>
            <person name="Stielow J.B."/>
            <person name="Sun H."/>
            <person name="Kurtzman C.P."/>
            <person name="Blackwell M."/>
            <person name="Grigoriev I.V."/>
            <person name="Jeffries T.W."/>
        </authorList>
    </citation>
    <scope>NUCLEOTIDE SEQUENCE [LARGE SCALE GENOMIC DNA]</scope>
    <source>
        <strain evidence="8 9">NRRL Y-2026</strain>
    </source>
</reference>
<dbReference type="OrthoDB" id="302705at2759"/>
<dbReference type="PANTHER" id="PTHR11247">
    <property type="entry name" value="PALMITOYL-PROTEIN THIOESTERASE/DOLICHYLDIPHOSPHATASE 1"/>
    <property type="match status" value="1"/>
</dbReference>
<evidence type="ECO:0000256" key="4">
    <source>
        <dbReference type="ARBA" id="ARBA00022989"/>
    </source>
</evidence>
<dbReference type="GeneID" id="30179446"/>
<feature type="transmembrane region" description="Helical" evidence="6">
    <location>
        <begin position="131"/>
        <end position="150"/>
    </location>
</feature>
<dbReference type="GO" id="GO:0047874">
    <property type="term" value="F:dolichyldiphosphatase activity"/>
    <property type="evidence" value="ECO:0007669"/>
    <property type="project" value="UniProtKB-UniRule"/>
</dbReference>
<dbReference type="PANTHER" id="PTHR11247:SF1">
    <property type="entry name" value="DOLICHYLDIPHOSPHATASE 1"/>
    <property type="match status" value="1"/>
</dbReference>
<keyword evidence="3 6" id="KW-0378">Hydrolase</keyword>
<feature type="transmembrane region" description="Helical" evidence="6">
    <location>
        <begin position="156"/>
        <end position="180"/>
    </location>
</feature>